<keyword evidence="3" id="KW-1185">Reference proteome</keyword>
<proteinExistence type="predicted"/>
<name>A0A2A6BGI9_PRIPA</name>
<accession>A0A8R1URH6</accession>
<accession>A0A2A6BGI9</accession>
<dbReference type="Proteomes" id="UP000005239">
    <property type="component" value="Unassembled WGS sequence"/>
</dbReference>
<feature type="compositionally biased region" description="Acidic residues" evidence="1">
    <location>
        <begin position="329"/>
        <end position="353"/>
    </location>
</feature>
<dbReference type="OrthoDB" id="5828306at2759"/>
<feature type="region of interest" description="Disordered" evidence="1">
    <location>
        <begin position="1"/>
        <end position="55"/>
    </location>
</feature>
<feature type="region of interest" description="Disordered" evidence="1">
    <location>
        <begin position="321"/>
        <end position="353"/>
    </location>
</feature>
<feature type="compositionally biased region" description="Basic and acidic residues" evidence="1">
    <location>
        <begin position="28"/>
        <end position="41"/>
    </location>
</feature>
<reference evidence="2" key="2">
    <citation type="submission" date="2022-06" db="UniProtKB">
        <authorList>
            <consortium name="EnsemblMetazoa"/>
        </authorList>
    </citation>
    <scope>IDENTIFICATION</scope>
    <source>
        <strain evidence="2">PS312</strain>
    </source>
</reference>
<gene>
    <name evidence="2" type="primary">WBGene00275319</name>
</gene>
<reference evidence="3" key="1">
    <citation type="journal article" date="2008" name="Nat. Genet.">
        <title>The Pristionchus pacificus genome provides a unique perspective on nematode lifestyle and parasitism.</title>
        <authorList>
            <person name="Dieterich C."/>
            <person name="Clifton S.W."/>
            <person name="Schuster L.N."/>
            <person name="Chinwalla A."/>
            <person name="Delehaunty K."/>
            <person name="Dinkelacker I."/>
            <person name="Fulton L."/>
            <person name="Fulton R."/>
            <person name="Godfrey J."/>
            <person name="Minx P."/>
            <person name="Mitreva M."/>
            <person name="Roeseler W."/>
            <person name="Tian H."/>
            <person name="Witte H."/>
            <person name="Yang S.P."/>
            <person name="Wilson R.K."/>
            <person name="Sommer R.J."/>
        </authorList>
    </citation>
    <scope>NUCLEOTIDE SEQUENCE [LARGE SCALE GENOMIC DNA]</scope>
    <source>
        <strain evidence="3">PS312</strain>
    </source>
</reference>
<dbReference type="AlphaFoldDB" id="A0A2A6BGI9"/>
<protein>
    <submittedName>
        <fullName evidence="2">Uncharacterized protein</fullName>
    </submittedName>
</protein>
<evidence type="ECO:0000256" key="1">
    <source>
        <dbReference type="SAM" id="MobiDB-lite"/>
    </source>
</evidence>
<evidence type="ECO:0000313" key="3">
    <source>
        <dbReference type="Proteomes" id="UP000005239"/>
    </source>
</evidence>
<evidence type="ECO:0000313" key="2">
    <source>
        <dbReference type="EnsemblMetazoa" id="PPA36950.1"/>
    </source>
</evidence>
<feature type="region of interest" description="Disordered" evidence="1">
    <location>
        <begin position="80"/>
        <end position="122"/>
    </location>
</feature>
<organism evidence="2 3">
    <name type="scientific">Pristionchus pacificus</name>
    <name type="common">Parasitic nematode worm</name>
    <dbReference type="NCBI Taxonomy" id="54126"/>
    <lineage>
        <taxon>Eukaryota</taxon>
        <taxon>Metazoa</taxon>
        <taxon>Ecdysozoa</taxon>
        <taxon>Nematoda</taxon>
        <taxon>Chromadorea</taxon>
        <taxon>Rhabditida</taxon>
        <taxon>Rhabditina</taxon>
        <taxon>Diplogasteromorpha</taxon>
        <taxon>Diplogasteroidea</taxon>
        <taxon>Neodiplogasteridae</taxon>
        <taxon>Pristionchus</taxon>
    </lineage>
</organism>
<dbReference type="EnsemblMetazoa" id="PPA36950.1">
    <property type="protein sequence ID" value="PPA36950.1"/>
    <property type="gene ID" value="WBGene00275319"/>
</dbReference>
<sequence length="1104" mass="127176">MNPTTQGVSATGRDESREGEPCLAQSPFRKEPVSRDDKDLMDSPNKLSQDAAEAKPVAVRALFSQPLEKEIPLMNNCRMLTDSDGSPSHRITEKIDSEDSSSMRYDDSITATRKRPSTSTTSHKWGMTAIKMEPTYDYSENALFDNCVGQRTVKKESTEPTGSSHGQSRYLELSRALSDVKREQQMYHIESIEELTVSMMDEYANEEVFDDVAHEEMVYAVSPDGNYIEEHQTTPHNSVMGESRRRGMHLVSDNDNDMDHQLEGEEHGIEEIDEIYDEDGNMMMQYEGEGMIRNETVKSEKEIIIYDDSKEEQTFQLRDIKKEELRPMDDEEEEVEDDDEPPQLEAEEGPEEEVVIPRTIQLEHILKMENYGPYDMPVQSPGGTQYVPATEGIEHIHSDTTNYSSIYSSMSFSDDEMYLNDMDPSMVQIIDADPSTDVRDLEWNFLDRKNVCCGICGEIVPYDELTSIHIPLHHPEVRHRGLEEVKYDEWLKGKLEEERKGMDTGFRPLASHLYVPTNNGTNLMHQFDPPTPRRNNYVSRPPLRRLSQYRAHTEQMTVDQLEVVLRKKMVEKMGRRVKVSLVDKAHARCGICNAVVSLNKKFEIIHLVRHFNAWHPSVHRCAGTWPHSVRLTGPGNPLTNQDFSIVDVSLEAPEALQCIWCGMFMDRTMLAMHFHEVHPDDVEVPKCHLCLQEVVINARLHEKHQQSFEIILPDEHHIKSLKLKGLTFTTEAAMDRYIDRKMMRMQAVAEGDDPNEIMTEEEDGDIIHDDMISRSGDYPTPRMELNSKQSQYSNSSMTLGRRNKPKRNFVMPRLRQAIPQDSEYVEALSEGEWRCKLCGLGILAAVISAGAIKHFRKAHPNELANLQFELCKTRLERISDGCMEFVHPQMVECLICHITLPLHKPYNMCRGIRHLKMKHQENMPEYREQEEVMPIVHPKRRKRKYRKTDKLEMGECIEDPIVIDKLKKDYDIDFEKVQPMYAPGVEPIFVLVSKGQEIDQQVTENIKASLLEQQNSVNDDMDSNDSDDDGDVIIEEEQYQMASDMIVRTADEVDDMTGESQYPRGNPNHLIMMDDVEEEEPIDVEEEIGVEEIVENEEHLEQYQ</sequence>